<protein>
    <submittedName>
        <fullName evidence="1">Sodium/hydrogen exchanger</fullName>
    </submittedName>
</protein>
<reference evidence="1 2" key="1">
    <citation type="journal article" date="2023" name="Science">
        <title>Complex scaffold remodeling in plant triterpene biosynthesis.</title>
        <authorList>
            <person name="De La Pena R."/>
            <person name="Hodgson H."/>
            <person name="Liu J.C."/>
            <person name="Stephenson M.J."/>
            <person name="Martin A.C."/>
            <person name="Owen C."/>
            <person name="Harkess A."/>
            <person name="Leebens-Mack J."/>
            <person name="Jimenez L.E."/>
            <person name="Osbourn A."/>
            <person name="Sattely E.S."/>
        </authorList>
    </citation>
    <scope>NUCLEOTIDE SEQUENCE [LARGE SCALE GENOMIC DNA]</scope>
    <source>
        <strain evidence="2">cv. JPN11</strain>
        <tissue evidence="1">Leaf</tissue>
    </source>
</reference>
<gene>
    <name evidence="1" type="ORF">OWV82_007531</name>
</gene>
<sequence length="541" mass="59921">MNQAISYVVSKLQMMTTSDHTSVVSMNLFVALLCACIVIGHLLEESRWMNESTTALVIGVCTGGVFLLATGGKSSHMFVFSEDLFFIYLLPPIIFNAGFQVKKKQFFRNFITIMLFGAVGTLISCTVISLGVIEFFKKLDIGFMDIGDYLAIGAIFAATDSVCTLQVLNQDETPLLYSLVFGEGVVNDATSVVLFNAIQSFDLTHINTRTAFQFMGNFLYLFFASTMLGVMTGLLSAYIIKKLYFGRHSTDREVALMILMAYLSYMMAELFNLSGILTVFFCGIVMSHYTWHNVTESSRVTTKHTFATLSFVAEIFIFLYVGMDALDIEKWKFVSDSPGTSIAVSSVLMGLVMAGRAAFVFPLSFLSNLAKKSPTERIGFKQQIIIWWSGLMRGAVSMALAYNKFTRSGHTQLRENALMITSTITVVLFSTVVFGLMTKPLIRLLLPHSKPTTSLIVSDPNTPKSVTVPLLEDQQDSYADLVGHGMPRPGSIRALLTTPTHTVHYYWRKFDNAFMRPVFGGRGFVPFVPGSPTDRSVHGGE</sequence>
<evidence type="ECO:0000313" key="2">
    <source>
        <dbReference type="Proteomes" id="UP001164539"/>
    </source>
</evidence>
<organism evidence="1 2">
    <name type="scientific">Melia azedarach</name>
    <name type="common">Chinaberry tree</name>
    <dbReference type="NCBI Taxonomy" id="155640"/>
    <lineage>
        <taxon>Eukaryota</taxon>
        <taxon>Viridiplantae</taxon>
        <taxon>Streptophyta</taxon>
        <taxon>Embryophyta</taxon>
        <taxon>Tracheophyta</taxon>
        <taxon>Spermatophyta</taxon>
        <taxon>Magnoliopsida</taxon>
        <taxon>eudicotyledons</taxon>
        <taxon>Gunneridae</taxon>
        <taxon>Pentapetalae</taxon>
        <taxon>rosids</taxon>
        <taxon>malvids</taxon>
        <taxon>Sapindales</taxon>
        <taxon>Meliaceae</taxon>
        <taxon>Melia</taxon>
    </lineage>
</organism>
<accession>A0ACC1Y7I7</accession>
<evidence type="ECO:0000313" key="1">
    <source>
        <dbReference type="EMBL" id="KAJ4719570.1"/>
    </source>
</evidence>
<comment type="caution">
    <text evidence="1">The sequence shown here is derived from an EMBL/GenBank/DDBJ whole genome shotgun (WGS) entry which is preliminary data.</text>
</comment>
<dbReference type="EMBL" id="CM051397">
    <property type="protein sequence ID" value="KAJ4719570.1"/>
    <property type="molecule type" value="Genomic_DNA"/>
</dbReference>
<proteinExistence type="predicted"/>
<keyword evidence="2" id="KW-1185">Reference proteome</keyword>
<dbReference type="Proteomes" id="UP001164539">
    <property type="component" value="Chromosome 4"/>
</dbReference>
<name>A0ACC1Y7I7_MELAZ</name>